<feature type="chain" id="PRO_5021910260" evidence="1">
    <location>
        <begin position="41"/>
        <end position="341"/>
    </location>
</feature>
<dbReference type="EMBL" id="SHAH01000005">
    <property type="protein sequence ID" value="RZO78140.1"/>
    <property type="molecule type" value="Genomic_DNA"/>
</dbReference>
<dbReference type="SUPFAM" id="SSF56281">
    <property type="entry name" value="Metallo-hydrolase/oxidoreductase"/>
    <property type="match status" value="1"/>
</dbReference>
<reference evidence="3 4" key="1">
    <citation type="submission" date="2019-02" db="EMBL/GenBank/DDBJ databases">
        <title>Prokaryotic population dynamics and viral predation in marine succession experiment using metagenomics: the confinement effect.</title>
        <authorList>
            <person name="Haro-Moreno J.M."/>
            <person name="Rodriguez-Valera F."/>
            <person name="Lopez-Perez M."/>
        </authorList>
    </citation>
    <scope>NUCLEOTIDE SEQUENCE [LARGE SCALE GENOMIC DNA]</scope>
    <source>
        <strain evidence="3">MED-G158</strain>
    </source>
</reference>
<dbReference type="InterPro" id="IPR001279">
    <property type="entry name" value="Metallo-B-lactamas"/>
</dbReference>
<dbReference type="CDD" id="cd07713">
    <property type="entry name" value="DHPS-like_MBL-fold"/>
    <property type="match status" value="1"/>
</dbReference>
<feature type="signal peptide" evidence="1">
    <location>
        <begin position="1"/>
        <end position="40"/>
    </location>
</feature>
<evidence type="ECO:0000256" key="1">
    <source>
        <dbReference type="SAM" id="SignalP"/>
    </source>
</evidence>
<dbReference type="AlphaFoldDB" id="A0A520S6P2"/>
<dbReference type="Pfam" id="PF00753">
    <property type="entry name" value="Lactamase_B"/>
    <property type="match status" value="1"/>
</dbReference>
<dbReference type="Gene3D" id="3.60.15.10">
    <property type="entry name" value="Ribonuclease Z/Hydroxyacylglutathione hydrolase-like"/>
    <property type="match status" value="1"/>
</dbReference>
<evidence type="ECO:0000313" key="3">
    <source>
        <dbReference type="EMBL" id="RZO78140.1"/>
    </source>
</evidence>
<gene>
    <name evidence="3" type="ORF">EVA69_00790</name>
</gene>
<dbReference type="InterPro" id="IPR052926">
    <property type="entry name" value="Metallo-beta-lactamase_dom"/>
</dbReference>
<dbReference type="GO" id="GO:0016740">
    <property type="term" value="F:transferase activity"/>
    <property type="evidence" value="ECO:0007669"/>
    <property type="project" value="TreeGrafter"/>
</dbReference>
<dbReference type="GO" id="GO:0016787">
    <property type="term" value="F:hydrolase activity"/>
    <property type="evidence" value="ECO:0007669"/>
    <property type="project" value="UniProtKB-KW"/>
</dbReference>
<keyword evidence="3" id="KW-0378">Hydrolase</keyword>
<keyword evidence="1" id="KW-0732">Signal</keyword>
<dbReference type="InterPro" id="IPR036866">
    <property type="entry name" value="RibonucZ/Hydroxyglut_hydro"/>
</dbReference>
<comment type="caution">
    <text evidence="3">The sequence shown here is derived from an EMBL/GenBank/DDBJ whole genome shotgun (WGS) entry which is preliminary data.</text>
</comment>
<protein>
    <submittedName>
        <fullName evidence="3">MBL fold metallo-hydrolase</fullName>
    </submittedName>
</protein>
<dbReference type="PANTHER" id="PTHR13754:SF13">
    <property type="entry name" value="METALLO-BETA-LACTAMASE SUPERFAMILY PROTEIN (AFU_ORTHOLOGUE AFUA_3G07630)"/>
    <property type="match status" value="1"/>
</dbReference>
<proteinExistence type="predicted"/>
<accession>A0A520S6P2</accession>
<sequence>MIMNFSIRRVMIRRATIKNFLALLSLVTGLTCTTWSHANAAAGDTATEASVTILSSNLANGAAVGEWGLSALVQVDGQCILFDTGRYPDTVIRNAEVLNVDLSCVTDVVLSHFHFDHTTGLIPIIENLREINPDAIRRVHVAAGFFAPRRVVSQSAIAANQMIDERSRIEAMGVEFLVHEQATEIFPAVWVSGPVERLHPETNYGTALEVSLDGEWVRDHLPESQALVIRTDQGPIVLLGCGHSGVVNALSQIQEQIQDEAIHALMGGLHLFAASDETLNWTAENLKEIGVQNLMAGHCTGIEPLMRLRAGLSLNRRTAVVGAVGSRFVLGEGIFPTAIAM</sequence>
<organism evidence="3 4">
    <name type="scientific">OM182 bacterium</name>
    <dbReference type="NCBI Taxonomy" id="2510334"/>
    <lineage>
        <taxon>Bacteria</taxon>
        <taxon>Pseudomonadati</taxon>
        <taxon>Pseudomonadota</taxon>
        <taxon>Gammaproteobacteria</taxon>
        <taxon>OMG group</taxon>
        <taxon>OM182 clade</taxon>
    </lineage>
</organism>
<dbReference type="PANTHER" id="PTHR13754">
    <property type="entry name" value="METALLO-BETA-LACTAMASE SUPERFAMILY PROTEIN"/>
    <property type="match status" value="1"/>
</dbReference>
<name>A0A520S6P2_9GAMM</name>
<dbReference type="InterPro" id="IPR041712">
    <property type="entry name" value="DHPS-like_MBL-fold"/>
</dbReference>
<dbReference type="Proteomes" id="UP000320404">
    <property type="component" value="Unassembled WGS sequence"/>
</dbReference>
<evidence type="ECO:0000259" key="2">
    <source>
        <dbReference type="Pfam" id="PF00753"/>
    </source>
</evidence>
<feature type="domain" description="Metallo-beta-lactamase" evidence="2">
    <location>
        <begin position="70"/>
        <end position="126"/>
    </location>
</feature>
<evidence type="ECO:0000313" key="4">
    <source>
        <dbReference type="Proteomes" id="UP000320404"/>
    </source>
</evidence>